<dbReference type="Gene3D" id="2.60.40.1240">
    <property type="match status" value="1"/>
</dbReference>
<dbReference type="Pfam" id="PF11611">
    <property type="entry name" value="DUF4352"/>
    <property type="match status" value="1"/>
</dbReference>
<reference evidence="4" key="1">
    <citation type="submission" date="2016-10" db="EMBL/GenBank/DDBJ databases">
        <authorList>
            <person name="de Groot N.N."/>
        </authorList>
    </citation>
    <scope>NUCLEOTIDE SEQUENCE [LARGE SCALE GENOMIC DNA]</scope>
    <source>
        <strain evidence="4">DSM 1551</strain>
    </source>
</reference>
<dbReference type="GeneID" id="78288621"/>
<organism evidence="4 5">
    <name type="scientific">Thomasclavelia cocleata</name>
    <dbReference type="NCBI Taxonomy" id="69824"/>
    <lineage>
        <taxon>Bacteria</taxon>
        <taxon>Bacillati</taxon>
        <taxon>Bacillota</taxon>
        <taxon>Erysipelotrichia</taxon>
        <taxon>Erysipelotrichales</taxon>
        <taxon>Coprobacillaceae</taxon>
        <taxon>Thomasclavelia</taxon>
    </lineage>
</organism>
<evidence type="ECO:0000313" key="5">
    <source>
        <dbReference type="Proteomes" id="UP000198558"/>
    </source>
</evidence>
<evidence type="ECO:0000313" key="4">
    <source>
        <dbReference type="EMBL" id="SET57426.1"/>
    </source>
</evidence>
<dbReference type="AlphaFoldDB" id="A0A1I0FGT5"/>
<gene>
    <name evidence="3" type="ORF">IMSAGC017_00198</name>
    <name evidence="4" type="ORF">SAMN04489758_11924</name>
</gene>
<accession>A0A1I0FGT5</accession>
<dbReference type="EMBL" id="BLMI01000028">
    <property type="protein sequence ID" value="GFI40167.1"/>
    <property type="molecule type" value="Genomic_DNA"/>
</dbReference>
<evidence type="ECO:0000259" key="2">
    <source>
        <dbReference type="Pfam" id="PF11611"/>
    </source>
</evidence>
<sequence>MKILRKFKELSLMKKILCFIVIIGLIGIVAGGSSNGETKKKEDEPTNEVTNEKEEYKIGEVAKVGEVDYLINNVEVTKQIGSEYVNTKAKDTFLIIDISITNNEKESLTVADNFFKLLNGENEYSADSTGAIYLNDNSIIFKELNPGVTLQGKIVFDVPESVAMANETKLQVQTGIWGSEKDVISLSR</sequence>
<keyword evidence="1" id="KW-0732">Signal</keyword>
<feature type="domain" description="DUF4352" evidence="2">
    <location>
        <begin position="56"/>
        <end position="180"/>
    </location>
</feature>
<dbReference type="OrthoDB" id="2136626at2"/>
<dbReference type="EMBL" id="FOIN01000019">
    <property type="protein sequence ID" value="SET57426.1"/>
    <property type="molecule type" value="Genomic_DNA"/>
</dbReference>
<dbReference type="RefSeq" id="WP_092354295.1">
    <property type="nucleotide sequence ID" value="NZ_BLMI01000028.1"/>
</dbReference>
<keyword evidence="5" id="KW-1185">Reference proteome</keyword>
<dbReference type="InterPro" id="IPR029050">
    <property type="entry name" value="Immunoprotect_excell_Ig-like"/>
</dbReference>
<evidence type="ECO:0000256" key="1">
    <source>
        <dbReference type="ARBA" id="ARBA00022729"/>
    </source>
</evidence>
<proteinExistence type="predicted"/>
<dbReference type="InterPro" id="IPR029051">
    <property type="entry name" value="DUF4352"/>
</dbReference>
<evidence type="ECO:0000313" key="6">
    <source>
        <dbReference type="Proteomes" id="UP000490821"/>
    </source>
</evidence>
<evidence type="ECO:0000313" key="3">
    <source>
        <dbReference type="EMBL" id="GFI40167.1"/>
    </source>
</evidence>
<dbReference type="Proteomes" id="UP000198558">
    <property type="component" value="Unassembled WGS sequence"/>
</dbReference>
<protein>
    <recommendedName>
        <fullName evidence="2">DUF4352 domain-containing protein</fullName>
    </recommendedName>
</protein>
<reference evidence="5" key="2">
    <citation type="submission" date="2016-10" db="EMBL/GenBank/DDBJ databases">
        <authorList>
            <person name="Varghese N."/>
            <person name="Submissions S."/>
        </authorList>
    </citation>
    <scope>NUCLEOTIDE SEQUENCE [LARGE SCALE GENOMIC DNA]</scope>
    <source>
        <strain evidence="5">DSM 1551</strain>
    </source>
</reference>
<name>A0A1I0FGT5_9FIRM</name>
<dbReference type="Proteomes" id="UP000490821">
    <property type="component" value="Unassembled WGS sequence"/>
</dbReference>
<reference evidence="3 6" key="3">
    <citation type="journal article" date="2020" name="Microbiome">
        <title>Single-cell genomics of uncultured bacteria reveals dietary fiber responders in the mouse gut microbiota.</title>
        <authorList>
            <person name="Chijiiwa R."/>
            <person name="Hosokawa M."/>
            <person name="Kogawa M."/>
            <person name="Nishikawa Y."/>
            <person name="Ide K."/>
            <person name="Sakanashi C."/>
            <person name="Takahashi K."/>
            <person name="Takeyama H."/>
        </authorList>
    </citation>
    <scope>NUCLEOTIDE SEQUENCE [LARGE SCALE GENOMIC DNA]</scope>
    <source>
        <strain evidence="3">IMSAGC_017</strain>
    </source>
</reference>